<keyword evidence="2" id="KW-0326">Glycosidase</keyword>
<dbReference type="SUPFAM" id="SSF51445">
    <property type="entry name" value="(Trans)glycosidases"/>
    <property type="match status" value="1"/>
</dbReference>
<accession>A0A6L9STY3</accession>
<dbReference type="PANTHER" id="PTHR43053:SF3">
    <property type="entry name" value="ALPHA-GALACTOSIDASE C-RELATED"/>
    <property type="match status" value="1"/>
</dbReference>
<evidence type="ECO:0000313" key="4">
    <source>
        <dbReference type="Proteomes" id="UP000483293"/>
    </source>
</evidence>
<organism evidence="3 4">
    <name type="scientific">Bifidobacterium platyrrhinorum</name>
    <dbReference type="NCBI Taxonomy" id="2661628"/>
    <lineage>
        <taxon>Bacteria</taxon>
        <taxon>Bacillati</taxon>
        <taxon>Actinomycetota</taxon>
        <taxon>Actinomycetes</taxon>
        <taxon>Bifidobacteriales</taxon>
        <taxon>Bifidobacteriaceae</taxon>
        <taxon>Bifidobacterium</taxon>
    </lineage>
</organism>
<proteinExistence type="predicted"/>
<dbReference type="AlphaFoldDB" id="A0A6L9STY3"/>
<dbReference type="RefSeq" id="WP_163197351.1">
    <property type="nucleotide sequence ID" value="NZ_WHZV01000006.1"/>
</dbReference>
<evidence type="ECO:0000313" key="3">
    <source>
        <dbReference type="EMBL" id="NEG55589.1"/>
    </source>
</evidence>
<dbReference type="Gene3D" id="3.20.20.70">
    <property type="entry name" value="Aldolase class I"/>
    <property type="match status" value="1"/>
</dbReference>
<keyword evidence="1" id="KW-0378">Hydrolase</keyword>
<comment type="caution">
    <text evidence="3">The sequence shown here is derived from an EMBL/GenBank/DDBJ whole genome shotgun (WGS) entry which is preliminary data.</text>
</comment>
<dbReference type="PRINTS" id="PR00743">
    <property type="entry name" value="GLHYDRLASE36"/>
</dbReference>
<keyword evidence="4" id="KW-1185">Reference proteome</keyword>
<reference evidence="3 4" key="1">
    <citation type="submission" date="2019-10" db="EMBL/GenBank/DDBJ databases">
        <title>Bifidobacterium from non-human primates.</title>
        <authorList>
            <person name="Modesto M."/>
        </authorList>
    </citation>
    <scope>NUCLEOTIDE SEQUENCE [LARGE SCALE GENOMIC DNA]</scope>
    <source>
        <strain evidence="3 4">SMA15</strain>
    </source>
</reference>
<dbReference type="EMBL" id="WHZV01000006">
    <property type="protein sequence ID" value="NEG55589.1"/>
    <property type="molecule type" value="Genomic_DNA"/>
</dbReference>
<dbReference type="Pfam" id="PF02065">
    <property type="entry name" value="Melibiase"/>
    <property type="match status" value="1"/>
</dbReference>
<dbReference type="InterPro" id="IPR050985">
    <property type="entry name" value="Alpha-glycosidase_related"/>
</dbReference>
<evidence type="ECO:0000256" key="1">
    <source>
        <dbReference type="ARBA" id="ARBA00022801"/>
    </source>
</evidence>
<dbReference type="Gene3D" id="2.70.98.60">
    <property type="entry name" value="alpha-galactosidase from lactobacil brevis"/>
    <property type="match status" value="1"/>
</dbReference>
<dbReference type="CDD" id="cd14791">
    <property type="entry name" value="GH36"/>
    <property type="match status" value="1"/>
</dbReference>
<dbReference type="GO" id="GO:0016052">
    <property type="term" value="P:carbohydrate catabolic process"/>
    <property type="evidence" value="ECO:0007669"/>
    <property type="project" value="InterPro"/>
</dbReference>
<dbReference type="PANTHER" id="PTHR43053">
    <property type="entry name" value="GLYCOSIDASE FAMILY 31"/>
    <property type="match status" value="1"/>
</dbReference>
<gene>
    <name evidence="3" type="ORF">GFD21_07415</name>
</gene>
<name>A0A6L9STY3_9BIFI</name>
<dbReference type="InterPro" id="IPR038417">
    <property type="entry name" value="Alpga-gal_N_sf"/>
</dbReference>
<evidence type="ECO:0000256" key="2">
    <source>
        <dbReference type="ARBA" id="ARBA00023295"/>
    </source>
</evidence>
<dbReference type="Proteomes" id="UP000483293">
    <property type="component" value="Unassembled WGS sequence"/>
</dbReference>
<dbReference type="InterPro" id="IPR013785">
    <property type="entry name" value="Aldolase_TIM"/>
</dbReference>
<protein>
    <submittedName>
        <fullName evidence="3">Alpha-galactosidase</fullName>
    </submittedName>
</protein>
<dbReference type="InterPro" id="IPR002252">
    <property type="entry name" value="Glyco_hydro_36"/>
</dbReference>
<sequence>MAGTFTWGNDAVTLRFAYADDKPVVINGIEDRNGAVAFPHEQPFVEVLAAGRGTGHWICNHRLTQTSLGQSLRYRSSNATSTDLGDELDIVMASDEYGFTATAHFLLPRGCRMFRTTVTIANTADTPLVLESATSFAASFGTRDPDGGTDFDGWNLLQCDTDWLGEGRWHETPMRELCPFLNQQMVGRDPQGTHEVISEGTFSTGTALPIGVLRNVRGGLAWAFQVEHNGAWRWEAGEDNADGYFALSGPDYRDHGWTVSLDKGETFTTVPASAVLGKDFDDAIAELTAYRRAMHNPDDDIVTNKVVFNDYMNTLNGDPTTDKLLPLIPRAAEAGAEIFCVDAGWYDDTGYWWPSVGEWKPSTVRFPNGLGEVIDAIHANGMVPGLWLEPEVVGVESPVAEQLPDEAFFLNHGQRVVEQQRYLLDFRNPIVIDHMNAIVDRLIDEFGVGYFKFDYNVMPGPGTTRDADSAGDGLLGHNRAYTEWIKGLYRRHPGLILENCSSGGMRTDFAQSSNFQLLSTSDQQDFRLYPVITAAAPMSMLPEQAGNWAYPERSMNDEEFTFAITNSLLGRFFLSGYVNRFSDRQMVLVEDAVEAYKNVVRPVITRSVPFWPLGLAGWTDDVVSTGLRADDTALISVWSRNCAGREVELVVPEAAGRAAEVTTLYPVRDGLPEWASRWDATTGTLHVTVPASEYVARTFRVAFAR</sequence>
<dbReference type="InterPro" id="IPR017853">
    <property type="entry name" value="GH"/>
</dbReference>
<dbReference type="GO" id="GO:0004557">
    <property type="term" value="F:alpha-galactosidase activity"/>
    <property type="evidence" value="ECO:0007669"/>
    <property type="project" value="InterPro"/>
</dbReference>